<accession>G8QTH5</accession>
<dbReference type="PANTHER" id="PTHR46889">
    <property type="entry name" value="TRANSPOSASE INSF FOR INSERTION SEQUENCE IS3B-RELATED"/>
    <property type="match status" value="1"/>
</dbReference>
<sequence length="518" mass="59907">MYSYEERKKAVELYIKFDKSACAVVRELGYPDTKMLKAWHREYLEKGDLHKKNRLGYTSEQRAAAVQYYLEHGRSLARTVRALGYPCRPLLGEWVHEDLPSDCHPLKRGKSVVEYTDKQKMDAVVSVASGEKTAKQLQEEIGVTRSAVYQWKRQLLGEVSNPEMRKKSQKESEKASSEQEIQLRAECDELKDERDRLQEQVQKLQMEKEILEKAAEILKKDEGIGIDTLSNREKAMIIDALTGRYTISQLLPSLHMAKSSYFYQIQAMKKDKYELVRKDLRNVFSENRQCYGYRRLHAVMTSNGSTISEKVILRLMHEENLVVPSVKRKRYSSYKGELSPEVENIIKRDFHAENPNEKWLSDITEFSIPAGKVYLSPMVDCFDGYVTSWTRGTSPNAEMVNSMLDEAVGTLKAGEHPLVHTDRGSHYRWPGWIERMNRAGLVRSMSKKGCSPDNSACEGFFGRLKNEMFHSRSWFGESIEEFCALLDDYIYWYNEKRIKMSLGARSPLEYRRSLGLAS</sequence>
<dbReference type="InterPro" id="IPR012337">
    <property type="entry name" value="RNaseH-like_sf"/>
</dbReference>
<dbReference type="KEGG" id="sgp:SpiGrapes_2453"/>
<dbReference type="eggNOG" id="COG2801">
    <property type="taxonomic scope" value="Bacteria"/>
</dbReference>
<dbReference type="InterPro" id="IPR009057">
    <property type="entry name" value="Homeodomain-like_sf"/>
</dbReference>
<dbReference type="Gene3D" id="3.30.420.10">
    <property type="entry name" value="Ribonuclease H-like superfamily/Ribonuclease H"/>
    <property type="match status" value="1"/>
</dbReference>
<dbReference type="AlphaFoldDB" id="G8QTH5"/>
<dbReference type="SUPFAM" id="SSF53098">
    <property type="entry name" value="Ribonuclease H-like"/>
    <property type="match status" value="1"/>
</dbReference>
<dbReference type="InterPro" id="IPR050900">
    <property type="entry name" value="Transposase_IS3/IS150/IS904"/>
</dbReference>
<dbReference type="Pfam" id="PF00665">
    <property type="entry name" value="rve"/>
    <property type="match status" value="1"/>
</dbReference>
<evidence type="ECO:0000313" key="6">
    <source>
        <dbReference type="Proteomes" id="UP000005632"/>
    </source>
</evidence>
<dbReference type="Proteomes" id="UP000005632">
    <property type="component" value="Chromosome"/>
</dbReference>
<dbReference type="RefSeq" id="WP_014271054.1">
    <property type="nucleotide sequence ID" value="NC_016633.1"/>
</dbReference>
<feature type="compositionally biased region" description="Basic and acidic residues" evidence="2">
    <location>
        <begin position="163"/>
        <end position="180"/>
    </location>
</feature>
<dbReference type="InterPro" id="IPR048020">
    <property type="entry name" value="Transpos_IS3"/>
</dbReference>
<dbReference type="EMBL" id="CP003155">
    <property type="protein sequence ID" value="AEV30213.1"/>
    <property type="molecule type" value="Genomic_DNA"/>
</dbReference>
<organism evidence="5 6">
    <name type="scientific">Sphaerochaeta pleomorpha (strain ATCC BAA-1885 / DSM 22778 / Grapes)</name>
    <dbReference type="NCBI Taxonomy" id="158190"/>
    <lineage>
        <taxon>Bacteria</taxon>
        <taxon>Pseudomonadati</taxon>
        <taxon>Spirochaetota</taxon>
        <taxon>Spirochaetia</taxon>
        <taxon>Spirochaetales</taxon>
        <taxon>Sphaerochaetaceae</taxon>
        <taxon>Sphaerochaeta</taxon>
    </lineage>
</organism>
<keyword evidence="6" id="KW-1185">Reference proteome</keyword>
<gene>
    <name evidence="4" type="ordered locus">SpiGrapes_2450</name>
    <name evidence="5" type="ordered locus">SpiGrapes_2453</name>
</gene>
<dbReference type="InterPro" id="IPR001584">
    <property type="entry name" value="Integrase_cat-core"/>
</dbReference>
<dbReference type="HOGENOM" id="CLU_027402_27_5_12"/>
<dbReference type="GO" id="GO:0043565">
    <property type="term" value="F:sequence-specific DNA binding"/>
    <property type="evidence" value="ECO:0007669"/>
    <property type="project" value="InterPro"/>
</dbReference>
<dbReference type="PANTHER" id="PTHR46889:SF4">
    <property type="entry name" value="TRANSPOSASE INSO FOR INSERTION SEQUENCE ELEMENT IS911B-RELATED"/>
    <property type="match status" value="1"/>
</dbReference>
<dbReference type="OrthoDB" id="356380at2"/>
<protein>
    <submittedName>
        <fullName evidence="5">Transposase</fullName>
    </submittedName>
</protein>
<evidence type="ECO:0000259" key="3">
    <source>
        <dbReference type="PROSITE" id="PS50994"/>
    </source>
</evidence>
<evidence type="ECO:0000313" key="4">
    <source>
        <dbReference type="EMBL" id="AEV30213.1"/>
    </source>
</evidence>
<dbReference type="InterPro" id="IPR025948">
    <property type="entry name" value="HTH-like_dom"/>
</dbReference>
<evidence type="ECO:0000256" key="2">
    <source>
        <dbReference type="SAM" id="MobiDB-lite"/>
    </source>
</evidence>
<dbReference type="STRING" id="158190.SpiGrapes_2450"/>
<dbReference type="PROSITE" id="PS50994">
    <property type="entry name" value="INTEGRASE"/>
    <property type="match status" value="1"/>
</dbReference>
<dbReference type="SUPFAM" id="SSF46689">
    <property type="entry name" value="Homeodomain-like"/>
    <property type="match status" value="1"/>
</dbReference>
<proteinExistence type="predicted"/>
<feature type="domain" description="Integrase catalytic" evidence="3">
    <location>
        <begin position="351"/>
        <end position="515"/>
    </location>
</feature>
<dbReference type="EMBL" id="CP003155">
    <property type="protein sequence ID" value="AEV30216.1"/>
    <property type="molecule type" value="Genomic_DNA"/>
</dbReference>
<dbReference type="Pfam" id="PF13276">
    <property type="entry name" value="HTH_21"/>
    <property type="match status" value="1"/>
</dbReference>
<dbReference type="NCBIfam" id="NF033516">
    <property type="entry name" value="transpos_IS3"/>
    <property type="match status" value="1"/>
</dbReference>
<dbReference type="Pfam" id="PF13333">
    <property type="entry name" value="rve_2"/>
    <property type="match status" value="1"/>
</dbReference>
<feature type="coiled-coil region" evidence="1">
    <location>
        <begin position="180"/>
        <end position="221"/>
    </location>
</feature>
<feature type="region of interest" description="Disordered" evidence="2">
    <location>
        <begin position="160"/>
        <end position="180"/>
    </location>
</feature>
<dbReference type="InterPro" id="IPR010921">
    <property type="entry name" value="Trp_repressor/repl_initiator"/>
</dbReference>
<reference evidence="5 6" key="1">
    <citation type="submission" date="2011-11" db="EMBL/GenBank/DDBJ databases">
        <title>Complete sequence of Spirochaeta sp. grapes.</title>
        <authorList>
            <consortium name="US DOE Joint Genome Institute"/>
            <person name="Lucas S."/>
            <person name="Han J."/>
            <person name="Lapidus A."/>
            <person name="Cheng J.-F."/>
            <person name="Goodwin L."/>
            <person name="Pitluck S."/>
            <person name="Peters L."/>
            <person name="Ovchinnikova G."/>
            <person name="Munk A.C."/>
            <person name="Detter J.C."/>
            <person name="Han C."/>
            <person name="Tapia R."/>
            <person name="Land M."/>
            <person name="Hauser L."/>
            <person name="Kyrpides N."/>
            <person name="Ivanova N."/>
            <person name="Pagani I."/>
            <person name="Ritalahtilisa K."/>
            <person name="Loeffler F."/>
            <person name="Woyke T."/>
        </authorList>
    </citation>
    <scope>NUCLEOTIDE SEQUENCE [LARGE SCALE GENOMIC DNA]</scope>
    <source>
        <strain evidence="6">ATCC BAA-1885 / DSM 22778 / Grapes</strain>
        <strain evidence="5">Grapes</strain>
    </source>
</reference>
<evidence type="ECO:0000313" key="5">
    <source>
        <dbReference type="EMBL" id="AEV30216.1"/>
    </source>
</evidence>
<dbReference type="InterPro" id="IPR036397">
    <property type="entry name" value="RNaseH_sf"/>
</dbReference>
<dbReference type="SUPFAM" id="SSF48295">
    <property type="entry name" value="TrpR-like"/>
    <property type="match status" value="1"/>
</dbReference>
<dbReference type="KEGG" id="sgp:SpiGrapes_2450"/>
<dbReference type="eggNOG" id="COG2963">
    <property type="taxonomic scope" value="Bacteria"/>
</dbReference>
<dbReference type="GO" id="GO:0015074">
    <property type="term" value="P:DNA integration"/>
    <property type="evidence" value="ECO:0007669"/>
    <property type="project" value="InterPro"/>
</dbReference>
<name>G8QTH5_SPHPG</name>
<evidence type="ECO:0000256" key="1">
    <source>
        <dbReference type="SAM" id="Coils"/>
    </source>
</evidence>
<keyword evidence="1" id="KW-0175">Coiled coil</keyword>